<evidence type="ECO:0000313" key="2">
    <source>
        <dbReference type="EMBL" id="KEK18886.1"/>
    </source>
</evidence>
<accession>A0A073JXA7</accession>
<evidence type="ECO:0000313" key="3">
    <source>
        <dbReference type="Proteomes" id="UP000027822"/>
    </source>
</evidence>
<sequence>MKYEEMIKKANLYNEMLEVLARPSQLIAESQKKIDSLKKEIEELESGDAQQVLNKLNPKKFFFKKSESVDVGELILKKEIEIRKEEKTIEKLQDTKLTEIVDLDGVVDEAQKILDKKYKSVEELKSQALKAREEYHKLVDEYEKEHDEYRKFGETVQSKVYSVRKADYVPQYRGDNGYVVHGKRLDVHLVDSELMRERRQSANNRITY</sequence>
<dbReference type="Proteomes" id="UP000027822">
    <property type="component" value="Unassembled WGS sequence"/>
</dbReference>
<proteinExistence type="predicted"/>
<feature type="coiled-coil region" evidence="1">
    <location>
        <begin position="75"/>
        <end position="148"/>
    </location>
</feature>
<evidence type="ECO:0000256" key="1">
    <source>
        <dbReference type="SAM" id="Coils"/>
    </source>
</evidence>
<gene>
    <name evidence="2" type="ORF">BAMA_02080</name>
</gene>
<protein>
    <submittedName>
        <fullName evidence="2">Uncharacterized protein</fullName>
    </submittedName>
</protein>
<dbReference type="RefSeq" id="WP_034639606.1">
    <property type="nucleotide sequence ID" value="NZ_CBCSJC010000009.1"/>
</dbReference>
<comment type="caution">
    <text evidence="2">The sequence shown here is derived from an EMBL/GenBank/DDBJ whole genome shotgun (WGS) entry which is preliminary data.</text>
</comment>
<reference evidence="2 3" key="1">
    <citation type="submission" date="2014-06" db="EMBL/GenBank/DDBJ databases">
        <title>Draft genome sequence of Bacillus manliponensis JCM 15802 (MCCC 1A00708).</title>
        <authorList>
            <person name="Lai Q."/>
            <person name="Liu Y."/>
            <person name="Shao Z."/>
        </authorList>
    </citation>
    <scope>NUCLEOTIDE SEQUENCE [LARGE SCALE GENOMIC DNA]</scope>
    <source>
        <strain evidence="2 3">JCM 15802</strain>
    </source>
</reference>
<dbReference type="AlphaFoldDB" id="A0A073JXA7"/>
<name>A0A073JXA7_9BACI</name>
<keyword evidence="1" id="KW-0175">Coiled coil</keyword>
<dbReference type="EMBL" id="JOTN01000010">
    <property type="protein sequence ID" value="KEK18886.1"/>
    <property type="molecule type" value="Genomic_DNA"/>
</dbReference>
<organism evidence="2 3">
    <name type="scientific">Bacillus manliponensis</name>
    <dbReference type="NCBI Taxonomy" id="574376"/>
    <lineage>
        <taxon>Bacteria</taxon>
        <taxon>Bacillati</taxon>
        <taxon>Bacillota</taxon>
        <taxon>Bacilli</taxon>
        <taxon>Bacillales</taxon>
        <taxon>Bacillaceae</taxon>
        <taxon>Bacillus</taxon>
        <taxon>Bacillus cereus group</taxon>
    </lineage>
</organism>
<keyword evidence="3" id="KW-1185">Reference proteome</keyword>